<dbReference type="Pfam" id="PF08757">
    <property type="entry name" value="CotH"/>
    <property type="match status" value="1"/>
</dbReference>
<dbReference type="EMBL" id="QKSB01000004">
    <property type="protein sequence ID" value="PZE17271.1"/>
    <property type="molecule type" value="Genomic_DNA"/>
</dbReference>
<protein>
    <recommendedName>
        <fullName evidence="3">Spore coat protein</fullName>
    </recommendedName>
</protein>
<dbReference type="PANTHER" id="PTHR40050:SF1">
    <property type="entry name" value="INNER SPORE COAT PROTEIN H"/>
    <property type="match status" value="1"/>
</dbReference>
<dbReference type="PANTHER" id="PTHR40050">
    <property type="entry name" value="INNER SPORE COAT PROTEIN H"/>
    <property type="match status" value="1"/>
</dbReference>
<evidence type="ECO:0000313" key="2">
    <source>
        <dbReference type="Proteomes" id="UP000249248"/>
    </source>
</evidence>
<evidence type="ECO:0000313" key="1">
    <source>
        <dbReference type="EMBL" id="PZE17271.1"/>
    </source>
</evidence>
<keyword evidence="2" id="KW-1185">Reference proteome</keyword>
<gene>
    <name evidence="1" type="ORF">DNU06_08330</name>
</gene>
<dbReference type="OrthoDB" id="9803752at2"/>
<name>A0A2W1N2Q7_9FLAO</name>
<sequence>MKTFGSIFLFTLLLISCKKNQPFSSLDIQTENMIDFDQKNKANIAYNEGEIKVQLLGDFKVNKKDSKSTYTVELNQPFPLGGLQMDDDWVLKGNNNDPSFVREFISYALFRQMSKENIAPACTYTNLYVNHEYQGLYLLLQKINAGFLDLKKSDSLSMLFKNPPFFSMESTSIKNEFNQKFPKVKKKNLNPYLKNIQQNILTYSKDSLSLLVRNNFDLENIMDWHLLVMFTENKKGYTDHFYLYKEKSGKPFKIALWDFDKTFDNGKNHKLISASNWEKNILLKRLYAEDILDYKSKLKARWKELSGQDIFQVEAIQNLMEPILLKLTPQIEKNNSHWHLTDYILQEEIEKIKLSIERRRNEMNIFFK</sequence>
<dbReference type="InterPro" id="IPR014867">
    <property type="entry name" value="Spore_coat_CotH_CotH2/3/7"/>
</dbReference>
<evidence type="ECO:0008006" key="3">
    <source>
        <dbReference type="Google" id="ProtNLM"/>
    </source>
</evidence>
<dbReference type="PROSITE" id="PS51257">
    <property type="entry name" value="PROKAR_LIPOPROTEIN"/>
    <property type="match status" value="1"/>
</dbReference>
<dbReference type="Proteomes" id="UP000249248">
    <property type="component" value="Unassembled WGS sequence"/>
</dbReference>
<accession>A0A2W1N2Q7</accession>
<reference evidence="1 2" key="1">
    <citation type="submission" date="2018-06" db="EMBL/GenBank/DDBJ databases">
        <title>The draft genome sequence of Crocinitomix sp. SM1701.</title>
        <authorList>
            <person name="Zhang X."/>
        </authorList>
    </citation>
    <scope>NUCLEOTIDE SEQUENCE [LARGE SCALE GENOMIC DNA]</scope>
    <source>
        <strain evidence="1 2">SM1701</strain>
    </source>
</reference>
<organism evidence="1 2">
    <name type="scientific">Putridiphycobacter roseus</name>
    <dbReference type="NCBI Taxonomy" id="2219161"/>
    <lineage>
        <taxon>Bacteria</taxon>
        <taxon>Pseudomonadati</taxon>
        <taxon>Bacteroidota</taxon>
        <taxon>Flavobacteriia</taxon>
        <taxon>Flavobacteriales</taxon>
        <taxon>Crocinitomicaceae</taxon>
        <taxon>Putridiphycobacter</taxon>
    </lineage>
</organism>
<proteinExistence type="predicted"/>
<dbReference type="RefSeq" id="WP_111062796.1">
    <property type="nucleotide sequence ID" value="NZ_JBHUCU010000016.1"/>
</dbReference>
<comment type="caution">
    <text evidence="1">The sequence shown here is derived from an EMBL/GenBank/DDBJ whole genome shotgun (WGS) entry which is preliminary data.</text>
</comment>
<dbReference type="AlphaFoldDB" id="A0A2W1N2Q7"/>